<gene>
    <name evidence="2" type="ORF">GCM10010178_14480</name>
</gene>
<feature type="transmembrane region" description="Helical" evidence="1">
    <location>
        <begin position="294"/>
        <end position="312"/>
    </location>
</feature>
<evidence type="ECO:0008006" key="4">
    <source>
        <dbReference type="Google" id="ProtNLM"/>
    </source>
</evidence>
<feature type="transmembrane region" description="Helical" evidence="1">
    <location>
        <begin position="409"/>
        <end position="429"/>
    </location>
</feature>
<protein>
    <recommendedName>
        <fullName evidence="4">Patatin-like phospholipase</fullName>
    </recommendedName>
</protein>
<feature type="transmembrane region" description="Helical" evidence="1">
    <location>
        <begin position="436"/>
        <end position="453"/>
    </location>
</feature>
<keyword evidence="1" id="KW-0812">Transmembrane</keyword>
<dbReference type="RefSeq" id="WP_189252793.1">
    <property type="nucleotide sequence ID" value="NZ_BMRE01000003.1"/>
</dbReference>
<reference evidence="3" key="1">
    <citation type="journal article" date="2019" name="Int. J. Syst. Evol. Microbiol.">
        <title>The Global Catalogue of Microorganisms (GCM) 10K type strain sequencing project: providing services to taxonomists for standard genome sequencing and annotation.</title>
        <authorList>
            <consortium name="The Broad Institute Genomics Platform"/>
            <consortium name="The Broad Institute Genome Sequencing Center for Infectious Disease"/>
            <person name="Wu L."/>
            <person name="Ma J."/>
        </authorList>
    </citation>
    <scope>NUCLEOTIDE SEQUENCE [LARGE SCALE GENOMIC DNA]</scope>
    <source>
        <strain evidence="3">JCM 3296</strain>
    </source>
</reference>
<evidence type="ECO:0000313" key="2">
    <source>
        <dbReference type="EMBL" id="GGU23443.1"/>
    </source>
</evidence>
<feature type="transmembrane region" description="Helical" evidence="1">
    <location>
        <begin position="318"/>
        <end position="335"/>
    </location>
</feature>
<keyword evidence="3" id="KW-1185">Reference proteome</keyword>
<feature type="transmembrane region" description="Helical" evidence="1">
    <location>
        <begin position="491"/>
        <end position="517"/>
    </location>
</feature>
<proteinExistence type="predicted"/>
<feature type="transmembrane region" description="Helical" evidence="1">
    <location>
        <begin position="138"/>
        <end position="160"/>
    </location>
</feature>
<dbReference type="EMBL" id="BMRE01000003">
    <property type="protein sequence ID" value="GGU23443.1"/>
    <property type="molecule type" value="Genomic_DNA"/>
</dbReference>
<feature type="transmembrane region" description="Helical" evidence="1">
    <location>
        <begin position="84"/>
        <end position="106"/>
    </location>
</feature>
<dbReference type="Proteomes" id="UP000649573">
    <property type="component" value="Unassembled WGS sequence"/>
</dbReference>
<sequence>MVIMVALVAAVVLVLLVLAASWVLVAMGAMNSLLASVQVSTEQAGGVESLAWRLPPTGVVVDTQSILKAWTFNGEMYDIVGDVMLAYFVADFAYMVLYTAILYLLWSSARLTLQLFPPARQTWLGTLTMLRGRRRLRLLLILPVVDLVENSLRLLMFVHARSGVPKGVIWTSFSVTALKWLLVLVIAGIFAECLRSPALWAVLRERAWRLAKVVWRARLATVAVALFAGLVLLEPTGQVNDLIRQWYGNFWSGVGVVAATCVLGFAAGRSVHRLLIDCYPEDPSAVALRRRENALRLTTAVTCVVLAGLAVGFKLHPLWGISGVLVGILLLELLWRHASTVDSDTAAAAAQKDRRRDAGDPDPVDEPMIRLLAAVLTCVPLLALLLGAVKAYTPALFVVEENTISRDVIVLVSGILLAGIALGVFLCCLAAKFPAVLGAGVAVLIEIAVLSTVTDRMPIPSLVVLTVFLTLFLSGLTVAQRFSERWPVPKGLLVLGFSRIPVVLLLAAILGVCSLIADGSAHDARRTNDASPSSDGIKLKDTWTAWKAANCADGTESGEVPLVLVSSPGGGQRAAYWTASTLTDLFGTKLGNGCGGNPAAAVFALGGASGGSLGNTAWVATLDGAAKDNPTWYSAPFAESDPLTQPLAWMLSVDLARAYVGFGGPDRAAVLEDGVGRRVNGLHSSFFSDVYGTGGERPLLVLTGTQVETGCRIAISPVRLARAGQTCNGVTGHTGAPMTSDVLDYLCAEDSTVPGGLRRSTAALLSARFPYISPSGRMYRCSKDDIAIGVVDGGYADNTGIDAMLELWRELEPMAASHNRMSTRTVKPYFLVLDNHYLPIATPRANGRIQELYIPPTTRGLPDELDDIGAEQRAKATFPGRFLAIRPEVSPGLQAPLAWSLSPLSIKDLDTQRRNAMCRPDVVAFKEKLRLPLDGCGHEPSQ</sequence>
<feature type="transmembrane region" description="Helical" evidence="1">
    <location>
        <begin position="371"/>
        <end position="389"/>
    </location>
</feature>
<feature type="transmembrane region" description="Helical" evidence="1">
    <location>
        <begin position="215"/>
        <end position="233"/>
    </location>
</feature>
<evidence type="ECO:0000256" key="1">
    <source>
        <dbReference type="SAM" id="Phobius"/>
    </source>
</evidence>
<keyword evidence="1" id="KW-0472">Membrane</keyword>
<feature type="transmembrane region" description="Helical" evidence="1">
    <location>
        <begin position="245"/>
        <end position="266"/>
    </location>
</feature>
<comment type="caution">
    <text evidence="2">The sequence shown here is derived from an EMBL/GenBank/DDBJ whole genome shotgun (WGS) entry which is preliminary data.</text>
</comment>
<organism evidence="2 3">
    <name type="scientific">Lentzea flava</name>
    <dbReference type="NCBI Taxonomy" id="103732"/>
    <lineage>
        <taxon>Bacteria</taxon>
        <taxon>Bacillati</taxon>
        <taxon>Actinomycetota</taxon>
        <taxon>Actinomycetes</taxon>
        <taxon>Pseudonocardiales</taxon>
        <taxon>Pseudonocardiaceae</taxon>
        <taxon>Lentzea</taxon>
    </lineage>
</organism>
<accession>A0ABQ2UD54</accession>
<keyword evidence="1" id="KW-1133">Transmembrane helix</keyword>
<evidence type="ECO:0000313" key="3">
    <source>
        <dbReference type="Proteomes" id="UP000649573"/>
    </source>
</evidence>
<name>A0ABQ2UD54_9PSEU</name>
<feature type="transmembrane region" description="Helical" evidence="1">
    <location>
        <begin position="459"/>
        <end position="479"/>
    </location>
</feature>